<protein>
    <submittedName>
        <fullName evidence="2">Short-chain dehydrogenase</fullName>
    </submittedName>
</protein>
<feature type="transmembrane region" description="Helical" evidence="1">
    <location>
        <begin position="35"/>
        <end position="54"/>
    </location>
</feature>
<feature type="transmembrane region" description="Helical" evidence="1">
    <location>
        <begin position="346"/>
        <end position="368"/>
    </location>
</feature>
<evidence type="ECO:0000256" key="1">
    <source>
        <dbReference type="SAM" id="Phobius"/>
    </source>
</evidence>
<evidence type="ECO:0000313" key="3">
    <source>
        <dbReference type="Proteomes" id="UP001157133"/>
    </source>
</evidence>
<feature type="transmembrane region" description="Helical" evidence="1">
    <location>
        <begin position="225"/>
        <end position="246"/>
    </location>
</feature>
<feature type="transmembrane region" description="Helical" evidence="1">
    <location>
        <begin position="314"/>
        <end position="334"/>
    </location>
</feature>
<sequence length="408" mass="46002">MTFTYRYNIKSMLNIDDPNEKPTSAAIWQLGFRPFFFFGALFAVIAIPIWLITLYLPEYAWIQFPALWWHPHELLFGFALAIVAGFLLTAVKNWTGKATFTGTQLALVFGCWLAARLSMLMPFPVPIEVPAFLDCLFMGALIAKCWHCIYSVKQWRNIAIPIGLIVALLLNFVSYYALATQDYTLASNTWLAMQFMIALLISFIGGRVIPFFTSAKLNIERKEPIVWLDAVAFSSLGLLVILVMTGELHSEVGRIFLLIAAISSFARLLRWQVKASLNEPMLWSLHLSYLCLPVSLFILALWEPTPFVVKNIMHFFAIGTIAGVCLSMITRVSLGHTGRNIYQGPNMVGPFTFIILAAFIRGVLPVVMPEATAEWHILSGLLWSVSFSHFIYHFASVLFQYRPDGRPG</sequence>
<evidence type="ECO:0000313" key="2">
    <source>
        <dbReference type="EMBL" id="GLX81588.1"/>
    </source>
</evidence>
<feature type="transmembrane region" description="Helical" evidence="1">
    <location>
        <begin position="190"/>
        <end position="213"/>
    </location>
</feature>
<keyword evidence="3" id="KW-1185">Reference proteome</keyword>
<feature type="transmembrane region" description="Helical" evidence="1">
    <location>
        <begin position="98"/>
        <end position="115"/>
    </location>
</feature>
<name>A0ABQ6H077_9GAMM</name>
<dbReference type="InterPro" id="IPR010266">
    <property type="entry name" value="NnrS"/>
</dbReference>
<keyword evidence="1" id="KW-1133">Transmembrane helix</keyword>
<feature type="transmembrane region" description="Helical" evidence="1">
    <location>
        <begin position="281"/>
        <end position="302"/>
    </location>
</feature>
<dbReference type="Proteomes" id="UP001157133">
    <property type="component" value="Unassembled WGS sequence"/>
</dbReference>
<dbReference type="EMBL" id="BSSU01000005">
    <property type="protein sequence ID" value="GLX81588.1"/>
    <property type="molecule type" value="Genomic_DNA"/>
</dbReference>
<feature type="transmembrane region" description="Helical" evidence="1">
    <location>
        <begin position="127"/>
        <end position="146"/>
    </location>
</feature>
<reference evidence="2 3" key="1">
    <citation type="submission" date="2023-03" db="EMBL/GenBank/DDBJ databases">
        <title>Draft genome sequence of Thalassotalea eurytherma JCM 18482T.</title>
        <authorList>
            <person name="Sawabe T."/>
        </authorList>
    </citation>
    <scope>NUCLEOTIDE SEQUENCE [LARGE SCALE GENOMIC DNA]</scope>
    <source>
        <strain evidence="2 3">JCM 18482</strain>
    </source>
</reference>
<comment type="caution">
    <text evidence="2">The sequence shown here is derived from an EMBL/GenBank/DDBJ whole genome shotgun (WGS) entry which is preliminary data.</text>
</comment>
<accession>A0ABQ6H077</accession>
<dbReference type="Pfam" id="PF05940">
    <property type="entry name" value="NnrS"/>
    <property type="match status" value="1"/>
</dbReference>
<feature type="transmembrane region" description="Helical" evidence="1">
    <location>
        <begin position="252"/>
        <end position="269"/>
    </location>
</feature>
<proteinExistence type="predicted"/>
<feature type="transmembrane region" description="Helical" evidence="1">
    <location>
        <begin position="158"/>
        <end position="178"/>
    </location>
</feature>
<feature type="transmembrane region" description="Helical" evidence="1">
    <location>
        <begin position="380"/>
        <end position="399"/>
    </location>
</feature>
<gene>
    <name evidence="2" type="ORF">theurythT_10400</name>
</gene>
<keyword evidence="1" id="KW-0812">Transmembrane</keyword>
<feature type="transmembrane region" description="Helical" evidence="1">
    <location>
        <begin position="74"/>
        <end position="91"/>
    </location>
</feature>
<keyword evidence="1" id="KW-0472">Membrane</keyword>
<organism evidence="2 3">
    <name type="scientific">Thalassotalea eurytherma</name>
    <dbReference type="NCBI Taxonomy" id="1144278"/>
    <lineage>
        <taxon>Bacteria</taxon>
        <taxon>Pseudomonadati</taxon>
        <taxon>Pseudomonadota</taxon>
        <taxon>Gammaproteobacteria</taxon>
        <taxon>Alteromonadales</taxon>
        <taxon>Colwelliaceae</taxon>
        <taxon>Thalassotalea</taxon>
    </lineage>
</organism>